<dbReference type="Proteomes" id="UP000289703">
    <property type="component" value="Unassembled WGS sequence"/>
</dbReference>
<keyword evidence="2" id="KW-1185">Reference proteome</keyword>
<proteinExistence type="predicted"/>
<evidence type="ECO:0000313" key="2">
    <source>
        <dbReference type="Proteomes" id="UP000289703"/>
    </source>
</evidence>
<protein>
    <submittedName>
        <fullName evidence="1">Uncharacterized protein</fullName>
    </submittedName>
</protein>
<reference evidence="1 2" key="1">
    <citation type="submission" date="2019-01" db="EMBL/GenBank/DDBJ databases">
        <title>Ancylomarina salipaludis sp. nov., isolated from a salt marsh.</title>
        <authorList>
            <person name="Yoon J.-H."/>
        </authorList>
    </citation>
    <scope>NUCLEOTIDE SEQUENCE [LARGE SCALE GENOMIC DNA]</scope>
    <source>
        <strain evidence="1 2">SHSM-M15</strain>
    </source>
</reference>
<name>A0A4Q1JPU5_9BACT</name>
<sequence length="193" mass="22611">MKSTIKTHLHNLSQQINILISFFLENEALLSPGLIRILDQAQLELKDLLDLKFELERKVALFEAIQMVIQHPRYFMSDSPKKLVEAYSQEKHFRRFSPVLNTFMVYANDIAREMLNANHQLVESLPPLYQNILSKSRRNRREGFCNTLHQIVYEQAYPTNLTKECHRISNFITEQCQSNKSFKLIGSSLNQNI</sequence>
<dbReference type="EMBL" id="SAXA01000001">
    <property type="protein sequence ID" value="RXQ97419.1"/>
    <property type="molecule type" value="Genomic_DNA"/>
</dbReference>
<dbReference type="RefSeq" id="WP_129251918.1">
    <property type="nucleotide sequence ID" value="NZ_SAXA01000001.1"/>
</dbReference>
<dbReference type="AlphaFoldDB" id="A0A4Q1JPU5"/>
<organism evidence="1 2">
    <name type="scientific">Ancylomarina salipaludis</name>
    <dbReference type="NCBI Taxonomy" id="2501299"/>
    <lineage>
        <taxon>Bacteria</taxon>
        <taxon>Pseudomonadati</taxon>
        <taxon>Bacteroidota</taxon>
        <taxon>Bacteroidia</taxon>
        <taxon>Marinilabiliales</taxon>
        <taxon>Marinifilaceae</taxon>
        <taxon>Ancylomarina</taxon>
    </lineage>
</organism>
<accession>A0A4Q1JPU5</accession>
<comment type="caution">
    <text evidence="1">The sequence shown here is derived from an EMBL/GenBank/DDBJ whole genome shotgun (WGS) entry which is preliminary data.</text>
</comment>
<dbReference type="OrthoDB" id="1117985at2"/>
<evidence type="ECO:0000313" key="1">
    <source>
        <dbReference type="EMBL" id="RXQ97419.1"/>
    </source>
</evidence>
<gene>
    <name evidence="1" type="ORF">EO244_00590</name>
</gene>